<feature type="compositionally biased region" description="Basic and acidic residues" evidence="1">
    <location>
        <begin position="1"/>
        <end position="17"/>
    </location>
</feature>
<evidence type="ECO:0000313" key="2">
    <source>
        <dbReference type="EMBL" id="RDY12963.1"/>
    </source>
</evidence>
<gene>
    <name evidence="2" type="ORF">CR513_02185</name>
</gene>
<evidence type="ECO:0000256" key="1">
    <source>
        <dbReference type="SAM" id="MobiDB-lite"/>
    </source>
</evidence>
<feature type="region of interest" description="Disordered" evidence="1">
    <location>
        <begin position="1"/>
        <end position="46"/>
    </location>
</feature>
<dbReference type="AlphaFoldDB" id="A0A371ID65"/>
<reference evidence="2" key="1">
    <citation type="submission" date="2018-05" db="EMBL/GenBank/DDBJ databases">
        <title>Draft genome of Mucuna pruriens seed.</title>
        <authorList>
            <person name="Nnadi N.E."/>
            <person name="Vos R."/>
            <person name="Hasami M.H."/>
            <person name="Devisetty U.K."/>
            <person name="Aguiy J.C."/>
        </authorList>
    </citation>
    <scope>NUCLEOTIDE SEQUENCE [LARGE SCALE GENOMIC DNA]</scope>
    <source>
        <strain evidence="2">JCA_2017</strain>
    </source>
</reference>
<feature type="compositionally biased region" description="Low complexity" evidence="1">
    <location>
        <begin position="22"/>
        <end position="32"/>
    </location>
</feature>
<protein>
    <submittedName>
        <fullName evidence="2">Uncharacterized protein</fullName>
    </submittedName>
</protein>
<feature type="non-terminal residue" evidence="2">
    <location>
        <position position="1"/>
    </location>
</feature>
<name>A0A371ID65_MUCPR</name>
<evidence type="ECO:0000313" key="3">
    <source>
        <dbReference type="Proteomes" id="UP000257109"/>
    </source>
</evidence>
<proteinExistence type="predicted"/>
<dbReference type="EMBL" id="QJKJ01000373">
    <property type="protein sequence ID" value="RDY12963.1"/>
    <property type="molecule type" value="Genomic_DNA"/>
</dbReference>
<comment type="caution">
    <text evidence="2">The sequence shown here is derived from an EMBL/GenBank/DDBJ whole genome shotgun (WGS) entry which is preliminary data.</text>
</comment>
<organism evidence="2 3">
    <name type="scientific">Mucuna pruriens</name>
    <name type="common">Velvet bean</name>
    <name type="synonym">Dolichos pruriens</name>
    <dbReference type="NCBI Taxonomy" id="157652"/>
    <lineage>
        <taxon>Eukaryota</taxon>
        <taxon>Viridiplantae</taxon>
        <taxon>Streptophyta</taxon>
        <taxon>Embryophyta</taxon>
        <taxon>Tracheophyta</taxon>
        <taxon>Spermatophyta</taxon>
        <taxon>Magnoliopsida</taxon>
        <taxon>eudicotyledons</taxon>
        <taxon>Gunneridae</taxon>
        <taxon>Pentapetalae</taxon>
        <taxon>rosids</taxon>
        <taxon>fabids</taxon>
        <taxon>Fabales</taxon>
        <taxon>Fabaceae</taxon>
        <taxon>Papilionoideae</taxon>
        <taxon>50 kb inversion clade</taxon>
        <taxon>NPAAA clade</taxon>
        <taxon>indigoferoid/millettioid clade</taxon>
        <taxon>Phaseoleae</taxon>
        <taxon>Mucuna</taxon>
    </lineage>
</organism>
<keyword evidence="3" id="KW-1185">Reference proteome</keyword>
<dbReference type="Proteomes" id="UP000257109">
    <property type="component" value="Unassembled WGS sequence"/>
</dbReference>
<feature type="compositionally biased region" description="Basic residues" evidence="1">
    <location>
        <begin position="33"/>
        <end position="42"/>
    </location>
</feature>
<accession>A0A371ID65</accession>
<sequence length="105" mass="11699">MEVKARRWSRKSMEIRSEFNNPKTPKSSQPKSSRPKPSRPKSSRTCASCLPGWSCKRLAISTAGSLQYLGGHEAHVPGEILPSIPNSNHKEGDLWDQATLWRDAA</sequence>